<gene>
    <name evidence="1" type="ORF">ABNN70_15110</name>
</gene>
<dbReference type="AlphaFoldDB" id="A0AAU8IF74"/>
<accession>A0AAU8IF74</accession>
<sequence length="105" mass="12644">MERRFSEMTPYELTDKIREFTEKARKLEQSGMLNELAVYERKIDMAKAYLMDPQSFKPGQIYYVDQRPFTIDHMKGTFAWGTFENEDKFCAFPISLLKKKKWVRQ</sequence>
<dbReference type="InterPro" id="IPR014938">
    <property type="entry name" value="YfhH-like"/>
</dbReference>
<name>A0AAU8IF74_9BACL</name>
<dbReference type="Gene3D" id="2.30.30.340">
    <property type="entry name" value="Hypothetical protein YfhH like domains"/>
    <property type="match status" value="1"/>
</dbReference>
<proteinExistence type="predicted"/>
<evidence type="ECO:0000313" key="1">
    <source>
        <dbReference type="EMBL" id="XCJ16914.1"/>
    </source>
</evidence>
<dbReference type="RefSeq" id="WP_129930143.1">
    <property type="nucleotide sequence ID" value="NZ_CP159510.1"/>
</dbReference>
<protein>
    <submittedName>
        <fullName evidence="1">YfhH family protein</fullName>
    </submittedName>
</protein>
<reference evidence="1" key="1">
    <citation type="submission" date="2024-06" db="EMBL/GenBank/DDBJ databases">
        <authorList>
            <person name="Fan A."/>
            <person name="Zhang F.Y."/>
            <person name="Zhang L."/>
        </authorList>
    </citation>
    <scope>NUCLEOTIDE SEQUENCE</scope>
    <source>
        <strain evidence="1">Y61</strain>
    </source>
</reference>
<organism evidence="1">
    <name type="scientific">Sporolactobacillus sp. Y61</name>
    <dbReference type="NCBI Taxonomy" id="3160863"/>
    <lineage>
        <taxon>Bacteria</taxon>
        <taxon>Bacillati</taxon>
        <taxon>Bacillota</taxon>
        <taxon>Bacilli</taxon>
        <taxon>Bacillales</taxon>
        <taxon>Sporolactobacillaceae</taxon>
        <taxon>Sporolactobacillus</taxon>
    </lineage>
</organism>
<dbReference type="Pfam" id="PF08838">
    <property type="entry name" value="DUF1811"/>
    <property type="match status" value="1"/>
</dbReference>
<dbReference type="InterPro" id="IPR036289">
    <property type="entry name" value="YfhH"/>
</dbReference>
<dbReference type="SUPFAM" id="SSF101697">
    <property type="entry name" value="Hypothetical protein YfhH"/>
    <property type="match status" value="1"/>
</dbReference>
<dbReference type="Gene3D" id="1.10.287.880">
    <property type="entry name" value="Hypothetical protein YfhH domain"/>
    <property type="match status" value="1"/>
</dbReference>
<dbReference type="EMBL" id="CP159510">
    <property type="protein sequence ID" value="XCJ16914.1"/>
    <property type="molecule type" value="Genomic_DNA"/>
</dbReference>